<sequence length="227" mass="25355">MSAAPTRLPLALKLLVTAFVAVLVPVYYLNYGPTNFLYFCDVALLLSVVGLWTEWPLPASMAAVGILLPQLLWCADFLTQLFGFKLVGLTAYMFDPERSLFLRGLSFFHGWLPFLLLFMVRRLGYDRRALWAWAGLGWGLCLVAYFLLPPAGTVLPDPKIPVNINYVFGFDDAHAQVWLPGPVYLVGWMLALFSVFYLPTHLLLRRWFGRPAAVAPVAQAVGSLQSA</sequence>
<feature type="transmembrane region" description="Helical" evidence="1">
    <location>
        <begin position="36"/>
        <end position="55"/>
    </location>
</feature>
<proteinExistence type="predicted"/>
<evidence type="ECO:0000313" key="2">
    <source>
        <dbReference type="EMBL" id="MFD1871748.1"/>
    </source>
</evidence>
<feature type="transmembrane region" description="Helical" evidence="1">
    <location>
        <begin position="67"/>
        <end position="94"/>
    </location>
</feature>
<dbReference type="RefSeq" id="WP_382312068.1">
    <property type="nucleotide sequence ID" value="NZ_JBHUFD010000001.1"/>
</dbReference>
<dbReference type="EMBL" id="JBHUFD010000001">
    <property type="protein sequence ID" value="MFD1871748.1"/>
    <property type="molecule type" value="Genomic_DNA"/>
</dbReference>
<feature type="transmembrane region" description="Helical" evidence="1">
    <location>
        <begin position="100"/>
        <end position="118"/>
    </location>
</feature>
<keyword evidence="3" id="KW-1185">Reference proteome</keyword>
<accession>A0ABW4QQ99</accession>
<feature type="transmembrane region" description="Helical" evidence="1">
    <location>
        <begin position="183"/>
        <end position="204"/>
    </location>
</feature>
<gene>
    <name evidence="2" type="ORF">ACFSDX_04885</name>
</gene>
<reference evidence="3" key="1">
    <citation type="journal article" date="2019" name="Int. J. Syst. Evol. Microbiol.">
        <title>The Global Catalogue of Microorganisms (GCM) 10K type strain sequencing project: providing services to taxonomists for standard genome sequencing and annotation.</title>
        <authorList>
            <consortium name="The Broad Institute Genomics Platform"/>
            <consortium name="The Broad Institute Genome Sequencing Center for Infectious Disease"/>
            <person name="Wu L."/>
            <person name="Ma J."/>
        </authorList>
    </citation>
    <scope>NUCLEOTIDE SEQUENCE [LARGE SCALE GENOMIC DNA]</scope>
    <source>
        <strain evidence="3">CGMCC 1.15795</strain>
    </source>
</reference>
<organism evidence="2 3">
    <name type="scientific">Hymenobacter bucti</name>
    <dbReference type="NCBI Taxonomy" id="1844114"/>
    <lineage>
        <taxon>Bacteria</taxon>
        <taxon>Pseudomonadati</taxon>
        <taxon>Bacteroidota</taxon>
        <taxon>Cytophagia</taxon>
        <taxon>Cytophagales</taxon>
        <taxon>Hymenobacteraceae</taxon>
        <taxon>Hymenobacter</taxon>
    </lineage>
</organism>
<evidence type="ECO:0000256" key="1">
    <source>
        <dbReference type="SAM" id="Phobius"/>
    </source>
</evidence>
<feature type="transmembrane region" description="Helical" evidence="1">
    <location>
        <begin position="130"/>
        <end position="148"/>
    </location>
</feature>
<protein>
    <submittedName>
        <fullName evidence="2">Membrane-associated protein</fullName>
    </submittedName>
</protein>
<name>A0ABW4QQ99_9BACT</name>
<evidence type="ECO:0000313" key="3">
    <source>
        <dbReference type="Proteomes" id="UP001597197"/>
    </source>
</evidence>
<comment type="caution">
    <text evidence="2">The sequence shown here is derived from an EMBL/GenBank/DDBJ whole genome shotgun (WGS) entry which is preliminary data.</text>
</comment>
<feature type="transmembrane region" description="Helical" evidence="1">
    <location>
        <begin position="12"/>
        <end position="30"/>
    </location>
</feature>
<keyword evidence="1" id="KW-1133">Transmembrane helix</keyword>
<keyword evidence="1" id="KW-0812">Transmembrane</keyword>
<keyword evidence="1" id="KW-0472">Membrane</keyword>
<dbReference type="Proteomes" id="UP001597197">
    <property type="component" value="Unassembled WGS sequence"/>
</dbReference>